<organism evidence="3 4">
    <name type="scientific">Steinernema hermaphroditum</name>
    <dbReference type="NCBI Taxonomy" id="289476"/>
    <lineage>
        <taxon>Eukaryota</taxon>
        <taxon>Metazoa</taxon>
        <taxon>Ecdysozoa</taxon>
        <taxon>Nematoda</taxon>
        <taxon>Chromadorea</taxon>
        <taxon>Rhabditida</taxon>
        <taxon>Tylenchina</taxon>
        <taxon>Panagrolaimomorpha</taxon>
        <taxon>Strongyloidoidea</taxon>
        <taxon>Steinernematidae</taxon>
        <taxon>Steinernema</taxon>
    </lineage>
</organism>
<dbReference type="EMBL" id="JAUCMV010000002">
    <property type="protein sequence ID" value="KAK0415017.1"/>
    <property type="molecule type" value="Genomic_DNA"/>
</dbReference>
<dbReference type="PANTHER" id="PTHR23020">
    <property type="entry name" value="UNCHARACTERIZED NUCLEAR HORMONE RECEPTOR-RELATED"/>
    <property type="match status" value="1"/>
</dbReference>
<protein>
    <recommendedName>
        <fullName evidence="2">CHK kinase-like domain-containing protein</fullName>
    </recommendedName>
</protein>
<dbReference type="Gene3D" id="3.90.1200.10">
    <property type="match status" value="1"/>
</dbReference>
<reference evidence="3" key="1">
    <citation type="submission" date="2023-06" db="EMBL/GenBank/DDBJ databases">
        <title>Genomic analysis of the entomopathogenic nematode Steinernema hermaphroditum.</title>
        <authorList>
            <person name="Schwarz E.M."/>
            <person name="Heppert J.K."/>
            <person name="Baniya A."/>
            <person name="Schwartz H.T."/>
            <person name="Tan C.-H."/>
            <person name="Antoshechkin I."/>
            <person name="Sternberg P.W."/>
            <person name="Goodrich-Blair H."/>
            <person name="Dillman A.R."/>
        </authorList>
    </citation>
    <scope>NUCLEOTIDE SEQUENCE</scope>
    <source>
        <strain evidence="3">PS9179</strain>
        <tissue evidence="3">Whole animal</tissue>
    </source>
</reference>
<keyword evidence="1" id="KW-0175">Coiled coil</keyword>
<dbReference type="InterPro" id="IPR052961">
    <property type="entry name" value="Oxido-Kinase-like_Enzymes"/>
</dbReference>
<accession>A0AA39I205</accession>
<name>A0AA39I205_9BILA</name>
<feature type="coiled-coil region" evidence="1">
    <location>
        <begin position="231"/>
        <end position="258"/>
    </location>
</feature>
<dbReference type="SMART" id="SM00587">
    <property type="entry name" value="CHK"/>
    <property type="match status" value="1"/>
</dbReference>
<evidence type="ECO:0000313" key="4">
    <source>
        <dbReference type="Proteomes" id="UP001175271"/>
    </source>
</evidence>
<gene>
    <name evidence="3" type="ORF">QR680_011732</name>
</gene>
<dbReference type="Pfam" id="PF07914">
    <property type="entry name" value="DUF1679"/>
    <property type="match status" value="1"/>
</dbReference>
<comment type="caution">
    <text evidence="3">The sequence shown here is derived from an EMBL/GenBank/DDBJ whole genome shotgun (WGS) entry which is preliminary data.</text>
</comment>
<dbReference type="Proteomes" id="UP001175271">
    <property type="component" value="Unassembled WGS sequence"/>
</dbReference>
<evidence type="ECO:0000256" key="1">
    <source>
        <dbReference type="SAM" id="Coils"/>
    </source>
</evidence>
<feature type="domain" description="CHK kinase-like" evidence="2">
    <location>
        <begin position="176"/>
        <end position="360"/>
    </location>
</feature>
<keyword evidence="4" id="KW-1185">Reference proteome</keyword>
<proteinExistence type="predicted"/>
<dbReference type="InterPro" id="IPR011009">
    <property type="entry name" value="Kinase-like_dom_sf"/>
</dbReference>
<dbReference type="AlphaFoldDB" id="A0AA39I205"/>
<evidence type="ECO:0000259" key="2">
    <source>
        <dbReference type="SMART" id="SM00587"/>
    </source>
</evidence>
<dbReference type="InterPro" id="IPR012877">
    <property type="entry name" value="Dhs-27"/>
</dbReference>
<dbReference type="InterPro" id="IPR015897">
    <property type="entry name" value="CHK_kinase-like"/>
</dbReference>
<dbReference type="SUPFAM" id="SSF56112">
    <property type="entry name" value="Protein kinase-like (PK-like)"/>
    <property type="match status" value="1"/>
</dbReference>
<evidence type="ECO:0000313" key="3">
    <source>
        <dbReference type="EMBL" id="KAK0415017.1"/>
    </source>
</evidence>
<dbReference type="PANTHER" id="PTHR23020:SF41">
    <property type="entry name" value="AMINOGLYCOSIDE PHOSPHOTRANSFERASE DOMAIN-CONTAINING PROTEIN"/>
    <property type="match status" value="1"/>
</dbReference>
<sequence length="429" mass="48465">MTSIVSSSSAMPVNAENKIETTKFGVDFVLEHMRRVSGNADLRAENLDGIGVVDITGGSAFFARVLRVSFQWNDSQIEPKSVVLKIPTGIPDDLFGPDGFPEFLSDLVPRVKTIASTVQSEEETKKIEDSDHVYLAIAHTREVQFYKDFANRANGLRLPVFYYGFEYSRSHDRGVLIMEDLSRFSTTVNILPGLNNAQIEALIDELARLATLSWSDRSWVAPMIENPAEDQEEFLQQMRNISLELQKLDARFESLLEKMAPLYTSGHMKMSSYKEDKYGFPAALVHGDLWTPNVLWRLDENGEVSSELGAVIDWQSVHAGNPLEDFGRLLVLNTTSAYRRANHDRLLQLYIAKLREYGDGESPIHERNIEQAYKAAMPFVTMFIGFGVPMYCNMPSVVRQDPEHKGADTVEILDRTLCFFEEVIEAYGL</sequence>